<protein>
    <submittedName>
        <fullName evidence="2">Signal peptide protein</fullName>
    </submittedName>
</protein>
<feature type="domain" description="PepSY" evidence="1">
    <location>
        <begin position="5"/>
        <end position="86"/>
    </location>
</feature>
<sequence length="88" mass="9804">MSLLAGATIALQSTPAYADDDKETCDAPADKWLPKQDLEAKLKADGWTIKNIKVEDGCYEVYAIDKDGKRVEAYFDPETFEAVKTKED</sequence>
<name>A0A1Y2LDI5_9PROT</name>
<dbReference type="AlphaFoldDB" id="A0A1Y2LDI5"/>
<gene>
    <name evidence="2" type="ORF">TALK_08330</name>
</gene>
<proteinExistence type="predicted"/>
<dbReference type="InterPro" id="IPR025711">
    <property type="entry name" value="PepSY"/>
</dbReference>
<dbReference type="STRING" id="1293890.TALK_08330"/>
<accession>A0A1Y2LDI5</accession>
<evidence type="ECO:0000313" key="2">
    <source>
        <dbReference type="EMBL" id="OSQ48505.1"/>
    </source>
</evidence>
<dbReference type="Proteomes" id="UP000193396">
    <property type="component" value="Unassembled WGS sequence"/>
</dbReference>
<evidence type="ECO:0000259" key="1">
    <source>
        <dbReference type="Pfam" id="PF13670"/>
    </source>
</evidence>
<dbReference type="EMBL" id="JFKB01000005">
    <property type="protein sequence ID" value="OSQ48505.1"/>
    <property type="molecule type" value="Genomic_DNA"/>
</dbReference>
<organism evidence="2 3">
    <name type="scientific">Thalassospira alkalitolerans</name>
    <dbReference type="NCBI Taxonomy" id="1293890"/>
    <lineage>
        <taxon>Bacteria</taxon>
        <taxon>Pseudomonadati</taxon>
        <taxon>Pseudomonadota</taxon>
        <taxon>Alphaproteobacteria</taxon>
        <taxon>Rhodospirillales</taxon>
        <taxon>Thalassospiraceae</taxon>
        <taxon>Thalassospira</taxon>
    </lineage>
</organism>
<reference evidence="2 3" key="1">
    <citation type="submission" date="2014-03" db="EMBL/GenBank/DDBJ databases">
        <title>The draft genome sequence of Thalassospira alkalitolerans JCM 18968.</title>
        <authorList>
            <person name="Lai Q."/>
            <person name="Shao Z."/>
        </authorList>
    </citation>
    <scope>NUCLEOTIDE SEQUENCE [LARGE SCALE GENOMIC DNA]</scope>
    <source>
        <strain evidence="2 3">JCM 18968</strain>
    </source>
</reference>
<dbReference type="Pfam" id="PF13670">
    <property type="entry name" value="PepSY_2"/>
    <property type="match status" value="1"/>
</dbReference>
<comment type="caution">
    <text evidence="2">The sequence shown here is derived from an EMBL/GenBank/DDBJ whole genome shotgun (WGS) entry which is preliminary data.</text>
</comment>
<evidence type="ECO:0000313" key="3">
    <source>
        <dbReference type="Proteomes" id="UP000193396"/>
    </source>
</evidence>
<keyword evidence="3" id="KW-1185">Reference proteome</keyword>